<protein>
    <submittedName>
        <fullName evidence="1">Uncharacterized protein</fullName>
    </submittedName>
</protein>
<accession>A0ABU8PFG9</accession>
<comment type="caution">
    <text evidence="1">The sequence shown here is derived from an EMBL/GenBank/DDBJ whole genome shotgun (WGS) entry which is preliminary data.</text>
</comment>
<dbReference type="RefSeq" id="WP_105543484.1">
    <property type="nucleotide sequence ID" value="NZ_JBBGZH010000002.1"/>
</dbReference>
<dbReference type="EMBL" id="JBBGZH010000002">
    <property type="protein sequence ID" value="MEJ5020997.1"/>
    <property type="molecule type" value="Genomic_DNA"/>
</dbReference>
<name>A0ABU8PFG9_9HYPH</name>
<evidence type="ECO:0000313" key="1">
    <source>
        <dbReference type="EMBL" id="MEJ5020997.1"/>
    </source>
</evidence>
<keyword evidence="2" id="KW-1185">Reference proteome</keyword>
<evidence type="ECO:0000313" key="2">
    <source>
        <dbReference type="Proteomes" id="UP001375812"/>
    </source>
</evidence>
<gene>
    <name evidence="1" type="ORF">WH297_14840</name>
</gene>
<sequence length="118" mass="12760">MAALVDGARILMFGAGDFVDPAVRTKLEALGATILGPVTSPTSALMMLRLLHIVESILDSSVIPLKFAPVILSLSNRKVPFVFAHNGEDKVRAKYRLVQEDTALAELLMVLFDPSRLG</sequence>
<reference evidence="1 2" key="1">
    <citation type="submission" date="2023-12" db="EMBL/GenBank/DDBJ databases">
        <title>Gut-associated functions are favored during microbiome assembly across C. elegans life.</title>
        <authorList>
            <person name="Zimmermann J."/>
        </authorList>
    </citation>
    <scope>NUCLEOTIDE SEQUENCE [LARGE SCALE GENOMIC DNA]</scope>
    <source>
        <strain evidence="1 2">MYb71</strain>
    </source>
</reference>
<proteinExistence type="predicted"/>
<dbReference type="Proteomes" id="UP001375812">
    <property type="component" value="Unassembled WGS sequence"/>
</dbReference>
<organism evidence="1 2">
    <name type="scientific">Ochrobactrum vermis</name>
    <dbReference type="NCBI Taxonomy" id="1827297"/>
    <lineage>
        <taxon>Bacteria</taxon>
        <taxon>Pseudomonadati</taxon>
        <taxon>Pseudomonadota</taxon>
        <taxon>Alphaproteobacteria</taxon>
        <taxon>Hyphomicrobiales</taxon>
        <taxon>Brucellaceae</taxon>
        <taxon>Brucella/Ochrobactrum group</taxon>
        <taxon>Ochrobactrum</taxon>
    </lineage>
</organism>